<evidence type="ECO:0000313" key="1">
    <source>
        <dbReference type="EMBL" id="KAF8797313.1"/>
    </source>
</evidence>
<proteinExistence type="predicted"/>
<organism evidence="1 2">
    <name type="scientific">Argiope bruennichi</name>
    <name type="common">Wasp spider</name>
    <name type="synonym">Aranea bruennichi</name>
    <dbReference type="NCBI Taxonomy" id="94029"/>
    <lineage>
        <taxon>Eukaryota</taxon>
        <taxon>Metazoa</taxon>
        <taxon>Ecdysozoa</taxon>
        <taxon>Arthropoda</taxon>
        <taxon>Chelicerata</taxon>
        <taxon>Arachnida</taxon>
        <taxon>Araneae</taxon>
        <taxon>Araneomorphae</taxon>
        <taxon>Entelegynae</taxon>
        <taxon>Araneoidea</taxon>
        <taxon>Araneidae</taxon>
        <taxon>Argiope</taxon>
    </lineage>
</organism>
<comment type="caution">
    <text evidence="1">The sequence shown here is derived from an EMBL/GenBank/DDBJ whole genome shotgun (WGS) entry which is preliminary data.</text>
</comment>
<gene>
    <name evidence="1" type="ORF">HNY73_001593</name>
</gene>
<evidence type="ECO:0000313" key="2">
    <source>
        <dbReference type="Proteomes" id="UP000807504"/>
    </source>
</evidence>
<name>A0A8T0G7P9_ARGBR</name>
<dbReference type="Proteomes" id="UP000807504">
    <property type="component" value="Unassembled WGS sequence"/>
</dbReference>
<reference evidence="1" key="1">
    <citation type="journal article" date="2020" name="bioRxiv">
        <title>Chromosome-level reference genome of the European wasp spider Argiope bruennichi: a resource for studies on range expansion and evolutionary adaptation.</title>
        <authorList>
            <person name="Sheffer M.M."/>
            <person name="Hoppe A."/>
            <person name="Krehenwinkel H."/>
            <person name="Uhl G."/>
            <person name="Kuss A.W."/>
            <person name="Jensen L."/>
            <person name="Jensen C."/>
            <person name="Gillespie R.G."/>
            <person name="Hoff K.J."/>
            <person name="Prost S."/>
        </authorList>
    </citation>
    <scope>NUCLEOTIDE SEQUENCE</scope>
</reference>
<protein>
    <submittedName>
        <fullName evidence="1">Uncharacterized protein</fullName>
    </submittedName>
</protein>
<sequence>MARAGHVPPGQNEGTRQMIFSSTLTGEAELNCLSFDLHSQVAHCGSFLSWHRGRLWMNACKRVVRNFRSLWTGDPTEKKNNLKLQEETRDHFLTTVKVNEVSLRWRLSWLDNHLPLKNNYDLATKRLDSKVKRLKDEWHRLCWTGVFFLNSTRIPEGIDLPIGLYCVLLYSFEAVYIIDDRYFSASISSLC</sequence>
<reference evidence="1" key="2">
    <citation type="submission" date="2020-06" db="EMBL/GenBank/DDBJ databases">
        <authorList>
            <person name="Sheffer M."/>
        </authorList>
    </citation>
    <scope>NUCLEOTIDE SEQUENCE</scope>
</reference>
<keyword evidence="2" id="KW-1185">Reference proteome</keyword>
<dbReference type="EMBL" id="JABXBU010000001">
    <property type="protein sequence ID" value="KAF8797313.1"/>
    <property type="molecule type" value="Genomic_DNA"/>
</dbReference>
<accession>A0A8T0G7P9</accession>
<dbReference type="AlphaFoldDB" id="A0A8T0G7P9"/>